<dbReference type="InterPro" id="IPR006091">
    <property type="entry name" value="Acyl-CoA_Oxase/DH_mid-dom"/>
</dbReference>
<gene>
    <name evidence="9" type="ORF">UFOPK3444_00484</name>
</gene>
<evidence type="ECO:0000256" key="5">
    <source>
        <dbReference type="ARBA" id="ARBA00023002"/>
    </source>
</evidence>
<evidence type="ECO:0000259" key="7">
    <source>
        <dbReference type="Pfam" id="PF02770"/>
    </source>
</evidence>
<dbReference type="InterPro" id="IPR037069">
    <property type="entry name" value="AcylCoA_DH/ox_N_sf"/>
</dbReference>
<feature type="domain" description="Acyl-CoA oxidase/dehydrogenase middle" evidence="7">
    <location>
        <begin position="124"/>
        <end position="213"/>
    </location>
</feature>
<name>A0A6J7D7K0_9ZZZZ</name>
<dbReference type="AlphaFoldDB" id="A0A6J7D7K0"/>
<reference evidence="9" key="1">
    <citation type="submission" date="2020-05" db="EMBL/GenBank/DDBJ databases">
        <authorList>
            <person name="Chiriac C."/>
            <person name="Salcher M."/>
            <person name="Ghai R."/>
            <person name="Kavagutti S V."/>
        </authorList>
    </citation>
    <scope>NUCLEOTIDE SEQUENCE</scope>
</reference>
<dbReference type="InterPro" id="IPR009075">
    <property type="entry name" value="AcylCo_DH/oxidase_C"/>
</dbReference>
<dbReference type="GO" id="GO:0050660">
    <property type="term" value="F:flavin adenine dinucleotide binding"/>
    <property type="evidence" value="ECO:0007669"/>
    <property type="project" value="InterPro"/>
</dbReference>
<keyword evidence="5" id="KW-0560">Oxidoreductase</keyword>
<dbReference type="GO" id="GO:0003995">
    <property type="term" value="F:acyl-CoA dehydrogenase activity"/>
    <property type="evidence" value="ECO:0007669"/>
    <property type="project" value="InterPro"/>
</dbReference>
<evidence type="ECO:0000256" key="1">
    <source>
        <dbReference type="ARBA" id="ARBA00001974"/>
    </source>
</evidence>
<evidence type="ECO:0000256" key="2">
    <source>
        <dbReference type="ARBA" id="ARBA00009347"/>
    </source>
</evidence>
<dbReference type="Pfam" id="PF02771">
    <property type="entry name" value="Acyl-CoA_dh_N"/>
    <property type="match status" value="1"/>
</dbReference>
<proteinExistence type="inferred from homology"/>
<evidence type="ECO:0000256" key="4">
    <source>
        <dbReference type="ARBA" id="ARBA00022827"/>
    </source>
</evidence>
<dbReference type="FunFam" id="1.10.540.10:FF:000002">
    <property type="entry name" value="Acyl-CoA dehydrogenase FadE19"/>
    <property type="match status" value="1"/>
</dbReference>
<dbReference type="InterPro" id="IPR009100">
    <property type="entry name" value="AcylCoA_DH/oxidase_NM_dom_sf"/>
</dbReference>
<dbReference type="EMBL" id="CAFBLU010000005">
    <property type="protein sequence ID" value="CAB4866496.1"/>
    <property type="molecule type" value="Genomic_DNA"/>
</dbReference>
<dbReference type="Pfam" id="PF02770">
    <property type="entry name" value="Acyl-CoA_dh_M"/>
    <property type="match status" value="1"/>
</dbReference>
<dbReference type="PROSITE" id="PS00072">
    <property type="entry name" value="ACYL_COA_DH_1"/>
    <property type="match status" value="1"/>
</dbReference>
<feature type="domain" description="Acyl-CoA dehydrogenase/oxidase N-terminal" evidence="8">
    <location>
        <begin position="8"/>
        <end position="119"/>
    </location>
</feature>
<dbReference type="FunFam" id="1.20.140.10:FF:000004">
    <property type="entry name" value="Acyl-CoA dehydrogenase FadE25"/>
    <property type="match status" value="1"/>
</dbReference>
<keyword evidence="4" id="KW-0274">FAD</keyword>
<feature type="domain" description="Acyl-CoA dehydrogenase/oxidase C-terminal" evidence="6">
    <location>
        <begin position="222"/>
        <end position="371"/>
    </location>
</feature>
<dbReference type="InterPro" id="IPR036250">
    <property type="entry name" value="AcylCo_DH-like_C"/>
</dbReference>
<dbReference type="Pfam" id="PF00441">
    <property type="entry name" value="Acyl-CoA_dh_1"/>
    <property type="match status" value="1"/>
</dbReference>
<dbReference type="PROSITE" id="PS00073">
    <property type="entry name" value="ACYL_COA_DH_2"/>
    <property type="match status" value="1"/>
</dbReference>
<keyword evidence="3" id="KW-0285">Flavoprotein</keyword>
<evidence type="ECO:0000256" key="3">
    <source>
        <dbReference type="ARBA" id="ARBA00022630"/>
    </source>
</evidence>
<evidence type="ECO:0000313" key="9">
    <source>
        <dbReference type="EMBL" id="CAB4866496.1"/>
    </source>
</evidence>
<dbReference type="InterPro" id="IPR013786">
    <property type="entry name" value="AcylCoA_DH/ox_N"/>
</dbReference>
<comment type="cofactor">
    <cofactor evidence="1">
        <name>FAD</name>
        <dbReference type="ChEBI" id="CHEBI:57692"/>
    </cofactor>
</comment>
<dbReference type="PANTHER" id="PTHR43884:SF12">
    <property type="entry name" value="ISOVALERYL-COA DEHYDROGENASE, MITOCHONDRIAL-RELATED"/>
    <property type="match status" value="1"/>
</dbReference>
<dbReference type="SUPFAM" id="SSF56645">
    <property type="entry name" value="Acyl-CoA dehydrogenase NM domain-like"/>
    <property type="match status" value="1"/>
</dbReference>
<dbReference type="InterPro" id="IPR006089">
    <property type="entry name" value="Acyl-CoA_DH_CS"/>
</dbReference>
<evidence type="ECO:0000259" key="6">
    <source>
        <dbReference type="Pfam" id="PF00441"/>
    </source>
</evidence>
<protein>
    <submittedName>
        <fullName evidence="9">Unannotated protein</fullName>
    </submittedName>
</protein>
<dbReference type="Gene3D" id="2.40.110.10">
    <property type="entry name" value="Butyryl-CoA Dehydrogenase, subunit A, domain 2"/>
    <property type="match status" value="1"/>
</dbReference>
<organism evidence="9">
    <name type="scientific">freshwater metagenome</name>
    <dbReference type="NCBI Taxonomy" id="449393"/>
    <lineage>
        <taxon>unclassified sequences</taxon>
        <taxon>metagenomes</taxon>
        <taxon>ecological metagenomes</taxon>
    </lineage>
</organism>
<dbReference type="Gene3D" id="1.20.140.10">
    <property type="entry name" value="Butyryl-CoA Dehydrogenase, subunit A, domain 3"/>
    <property type="match status" value="1"/>
</dbReference>
<dbReference type="SUPFAM" id="SSF47203">
    <property type="entry name" value="Acyl-CoA dehydrogenase C-terminal domain-like"/>
    <property type="match status" value="1"/>
</dbReference>
<comment type="similarity">
    <text evidence="2">Belongs to the acyl-CoA dehydrogenase family.</text>
</comment>
<accession>A0A6J7D7K0</accession>
<dbReference type="PIRSF" id="PIRSF016578">
    <property type="entry name" value="HsaA"/>
    <property type="match status" value="1"/>
</dbReference>
<dbReference type="InterPro" id="IPR046373">
    <property type="entry name" value="Acyl-CoA_Oxase/DH_mid-dom_sf"/>
</dbReference>
<evidence type="ECO:0000259" key="8">
    <source>
        <dbReference type="Pfam" id="PF02771"/>
    </source>
</evidence>
<dbReference type="Gene3D" id="1.10.540.10">
    <property type="entry name" value="Acyl-CoA dehydrogenase/oxidase, N-terminal domain"/>
    <property type="match status" value="1"/>
</dbReference>
<sequence>MSNILGLTDEEREIQALARRFADEKVAPGAAERDREKKFPKALVTELGELGLLGVPVPVEHGGAGSTFTAAALVISELARVDSSLAVTVSVHLSVGTQPILLFGTDEQIERLVPPLAQGHRLAAIALTETHAGSDLGAVKTEYRDGKLHGSKQWVTNGSYAGEIVVVAKDTEADGKLSAFIVSRPAEGMSVIGEQKKMGLHASNTADLAFDGVACERLGEPGAGMRVALSVMDGGRIGIAAQATGLAQGAMDLAIEWAKEREAFGGPIARLGQIQAKIAEMSTDIEAARALMLRAARLKDAGEPHTIEGAQAKLFASRVARFQTGEAIQILGGAGYMEDLPAERYYRDAKITEIYEGTSEVQRIVIARGLLGDAAR</sequence>
<dbReference type="PANTHER" id="PTHR43884">
    <property type="entry name" value="ACYL-COA DEHYDROGENASE"/>
    <property type="match status" value="1"/>
</dbReference>